<sequence>MPHSQQTSRRWEDWTFSHKHRRPRRQSKTLGLLTPDRIGDHLVARCMALDNFRARNLSKMWLPEVLQGSRMTFGSRQVFQGIVNAVSDQIDAVITYENESNVLVQLAQTGYIVQQISKLNRLLDVALTVYNIKEPHSMVKWQTVLQQERQERMTRFQKMMANKKLLMQMLGDEQQQLNILTLLLYDFQKHGDDTYTDLEGDVISDVYDTCVNLSGLTVVTVPEWLVPAHEIRQNRWQDTEVKVEKLMNRNEEFCIRQASAWWNLHHPHVMKLFGACHVGNDLFLVHESAQSVNKSVSSRDVVLGTARILQLLHERYVVPTKLTVERLSSNKCGFQETTADN</sequence>
<dbReference type="Proteomes" id="UP000704712">
    <property type="component" value="Unassembled WGS sequence"/>
</dbReference>
<dbReference type="Gene3D" id="3.30.200.20">
    <property type="entry name" value="Phosphorylase Kinase, domain 1"/>
    <property type="match status" value="1"/>
</dbReference>
<dbReference type="EMBL" id="JAACNO010003044">
    <property type="protein sequence ID" value="KAF4128887.1"/>
    <property type="molecule type" value="Genomic_DNA"/>
</dbReference>
<evidence type="ECO:0000313" key="1">
    <source>
        <dbReference type="EMBL" id="KAF4128887.1"/>
    </source>
</evidence>
<name>A0A8S9TPQ5_PHYIN</name>
<proteinExistence type="predicted"/>
<comment type="caution">
    <text evidence="1">The sequence shown here is derived from an EMBL/GenBank/DDBJ whole genome shotgun (WGS) entry which is preliminary data.</text>
</comment>
<accession>A0A8S9TPQ5</accession>
<reference evidence="1" key="1">
    <citation type="submission" date="2020-03" db="EMBL/GenBank/DDBJ databases">
        <title>Hybrid Assembly of Korean Phytophthora infestans isolates.</title>
        <authorList>
            <person name="Prokchorchik M."/>
            <person name="Lee Y."/>
            <person name="Seo J."/>
            <person name="Cho J.-H."/>
            <person name="Park Y.-E."/>
            <person name="Jang D.-C."/>
            <person name="Im J.-S."/>
            <person name="Choi J.-G."/>
            <person name="Park H.-J."/>
            <person name="Lee G.-B."/>
            <person name="Lee Y.-G."/>
            <person name="Hong S.-Y."/>
            <person name="Cho K."/>
            <person name="Sohn K.H."/>
        </authorList>
    </citation>
    <scope>NUCLEOTIDE SEQUENCE</scope>
    <source>
        <strain evidence="1">KR_2_A2</strain>
    </source>
</reference>
<dbReference type="SUPFAM" id="SSF56112">
    <property type="entry name" value="Protein kinase-like (PK-like)"/>
    <property type="match status" value="1"/>
</dbReference>
<gene>
    <name evidence="1" type="ORF">GN958_ATG21948</name>
</gene>
<organism evidence="1 2">
    <name type="scientific">Phytophthora infestans</name>
    <name type="common">Potato late blight agent</name>
    <name type="synonym">Botrytis infestans</name>
    <dbReference type="NCBI Taxonomy" id="4787"/>
    <lineage>
        <taxon>Eukaryota</taxon>
        <taxon>Sar</taxon>
        <taxon>Stramenopiles</taxon>
        <taxon>Oomycota</taxon>
        <taxon>Peronosporomycetes</taxon>
        <taxon>Peronosporales</taxon>
        <taxon>Peronosporaceae</taxon>
        <taxon>Phytophthora</taxon>
    </lineage>
</organism>
<dbReference type="AlphaFoldDB" id="A0A8S9TPQ5"/>
<protein>
    <recommendedName>
        <fullName evidence="3">Protein kinase domain-containing protein</fullName>
    </recommendedName>
</protein>
<evidence type="ECO:0000313" key="2">
    <source>
        <dbReference type="Proteomes" id="UP000704712"/>
    </source>
</evidence>
<dbReference type="InterPro" id="IPR011009">
    <property type="entry name" value="Kinase-like_dom_sf"/>
</dbReference>
<evidence type="ECO:0008006" key="3">
    <source>
        <dbReference type="Google" id="ProtNLM"/>
    </source>
</evidence>